<comment type="similarity">
    <text evidence="3">Belongs to the CENP-O/MCM21 family.</text>
</comment>
<comment type="caution">
    <text evidence="7">The sequence shown here is derived from an EMBL/GenBank/DDBJ whole genome shotgun (WGS) entry which is preliminary data.</text>
</comment>
<name>A0A1C7N4P5_9FUNG</name>
<dbReference type="Pfam" id="PF09496">
    <property type="entry name" value="CENP-O"/>
    <property type="match status" value="1"/>
</dbReference>
<reference evidence="7 8" key="1">
    <citation type="submission" date="2016-03" db="EMBL/GenBank/DDBJ databases">
        <title>Choanephora cucurbitarum.</title>
        <authorList>
            <person name="Min B."/>
            <person name="Park H."/>
            <person name="Park J.-H."/>
            <person name="Shin H.-D."/>
            <person name="Choi I.-G."/>
        </authorList>
    </citation>
    <scope>NUCLEOTIDE SEQUENCE [LARGE SCALE GENOMIC DNA]</scope>
    <source>
        <strain evidence="7 8">KUS-F28377</strain>
    </source>
</reference>
<evidence type="ECO:0000256" key="5">
    <source>
        <dbReference type="ARBA" id="ARBA00023242"/>
    </source>
</evidence>
<dbReference type="InParanoid" id="A0A1C7N4P5"/>
<comment type="subcellular location">
    <subcellularLocation>
        <location evidence="2">Chromosome</location>
        <location evidence="2">Centromere</location>
    </subcellularLocation>
    <subcellularLocation>
        <location evidence="1">Nucleus</location>
    </subcellularLocation>
</comment>
<gene>
    <name evidence="7" type="ORF">A0J61_07877</name>
</gene>
<dbReference type="OrthoDB" id="10050372at2759"/>
<evidence type="ECO:0000256" key="2">
    <source>
        <dbReference type="ARBA" id="ARBA00004584"/>
    </source>
</evidence>
<dbReference type="GO" id="GO:0005634">
    <property type="term" value="C:nucleus"/>
    <property type="evidence" value="ECO:0007669"/>
    <property type="project" value="UniProtKB-SubCell"/>
</dbReference>
<dbReference type="EMBL" id="LUGH01000559">
    <property type="protein sequence ID" value="OBZ84073.1"/>
    <property type="molecule type" value="Genomic_DNA"/>
</dbReference>
<dbReference type="GO" id="GO:0031511">
    <property type="term" value="C:Mis6-Sim4 complex"/>
    <property type="evidence" value="ECO:0007669"/>
    <property type="project" value="TreeGrafter"/>
</dbReference>
<proteinExistence type="inferred from homology"/>
<evidence type="ECO:0000313" key="7">
    <source>
        <dbReference type="EMBL" id="OBZ84073.1"/>
    </source>
</evidence>
<evidence type="ECO:0000256" key="6">
    <source>
        <dbReference type="ARBA" id="ARBA00023328"/>
    </source>
</evidence>
<protein>
    <submittedName>
        <fullName evidence="7">Uncharacterized protein</fullName>
    </submittedName>
</protein>
<evidence type="ECO:0000256" key="1">
    <source>
        <dbReference type="ARBA" id="ARBA00004123"/>
    </source>
</evidence>
<dbReference type="InterPro" id="IPR018464">
    <property type="entry name" value="CENP-O"/>
</dbReference>
<keyword evidence="8" id="KW-1185">Reference proteome</keyword>
<evidence type="ECO:0000256" key="3">
    <source>
        <dbReference type="ARBA" id="ARBA00007321"/>
    </source>
</evidence>
<dbReference type="STRING" id="101091.A0A1C7N4P5"/>
<evidence type="ECO:0000313" key="8">
    <source>
        <dbReference type="Proteomes" id="UP000093000"/>
    </source>
</evidence>
<dbReference type="Proteomes" id="UP000093000">
    <property type="component" value="Unassembled WGS sequence"/>
</dbReference>
<dbReference type="PANTHER" id="PTHR14582:SF1">
    <property type="entry name" value="CENTROMERE PROTEIN O"/>
    <property type="match status" value="1"/>
</dbReference>
<keyword evidence="5" id="KW-0539">Nucleus</keyword>
<organism evidence="7 8">
    <name type="scientific">Choanephora cucurbitarum</name>
    <dbReference type="NCBI Taxonomy" id="101091"/>
    <lineage>
        <taxon>Eukaryota</taxon>
        <taxon>Fungi</taxon>
        <taxon>Fungi incertae sedis</taxon>
        <taxon>Mucoromycota</taxon>
        <taxon>Mucoromycotina</taxon>
        <taxon>Mucoromycetes</taxon>
        <taxon>Mucorales</taxon>
        <taxon>Mucorineae</taxon>
        <taxon>Choanephoraceae</taxon>
        <taxon>Choanephoroideae</taxon>
        <taxon>Choanephora</taxon>
    </lineage>
</organism>
<dbReference type="AlphaFoldDB" id="A0A1C7N4P5"/>
<sequence length="206" mass="24911">MKTLEECCIRELISYHRLASRSIFEFKGARSCIRLETFYQKTFKEPFYLIYDRNKGGSIQHHTIPPFIHLDHLQAKFLPTYFDTFIRIVHQQVQAFVVRREMTEEVINMSKEYPVKPVYRTDSVDQFDFRIIPNQMNTLFIRLYYRNKSSAFPTEVDIKQLESHTAMTQEEIDCYFIFIQYEFKRKRMKDVILSLVNDDHQPRLIK</sequence>
<dbReference type="PANTHER" id="PTHR14582">
    <property type="entry name" value="INNER KINETOCHORE SUBUNIT MAL2"/>
    <property type="match status" value="1"/>
</dbReference>
<accession>A0A1C7N4P5</accession>
<keyword evidence="6" id="KW-0137">Centromere</keyword>
<keyword evidence="4" id="KW-0158">Chromosome</keyword>
<evidence type="ECO:0000256" key="4">
    <source>
        <dbReference type="ARBA" id="ARBA00022454"/>
    </source>
</evidence>